<dbReference type="RefSeq" id="WP_015441382.1">
    <property type="nucleotide sequence ID" value="NC_020520.1"/>
</dbReference>
<dbReference type="GO" id="GO:0005886">
    <property type="term" value="C:plasma membrane"/>
    <property type="evidence" value="ECO:0007669"/>
    <property type="project" value="UniProtKB-SubCell"/>
</dbReference>
<evidence type="ECO:0000256" key="4">
    <source>
        <dbReference type="ARBA" id="ARBA00022801"/>
    </source>
</evidence>
<evidence type="ECO:0000256" key="6">
    <source>
        <dbReference type="ARBA" id="ARBA00023136"/>
    </source>
</evidence>
<feature type="transmembrane region" description="Helical" evidence="8">
    <location>
        <begin position="201"/>
        <end position="221"/>
    </location>
</feature>
<evidence type="ECO:0000256" key="2">
    <source>
        <dbReference type="ARBA" id="ARBA00022475"/>
    </source>
</evidence>
<keyword evidence="4 10" id="KW-0378">Hydrolase</keyword>
<feature type="transmembrane region" description="Helical" evidence="8">
    <location>
        <begin position="93"/>
        <end position="112"/>
    </location>
</feature>
<feature type="transmembrane region" description="Helical" evidence="8">
    <location>
        <begin position="133"/>
        <end position="158"/>
    </location>
</feature>
<keyword evidence="5 8" id="KW-1133">Transmembrane helix</keyword>
<dbReference type="GO" id="GO:0004722">
    <property type="term" value="F:protein serine/threonine phosphatase activity"/>
    <property type="evidence" value="ECO:0007669"/>
    <property type="project" value="UniProtKB-EC"/>
</dbReference>
<keyword evidence="6 8" id="KW-0472">Membrane</keyword>
<name>A0A6C7EAI0_ILUCY</name>
<feature type="transmembrane region" description="Helical" evidence="8">
    <location>
        <begin position="68"/>
        <end position="87"/>
    </location>
</feature>
<dbReference type="SMART" id="SM00331">
    <property type="entry name" value="PP2C_SIG"/>
    <property type="match status" value="1"/>
</dbReference>
<keyword evidence="11" id="KW-1185">Reference proteome</keyword>
<evidence type="ECO:0000313" key="10">
    <source>
        <dbReference type="EMBL" id="BAN02135.1"/>
    </source>
</evidence>
<sequence>MQTDAHPVLRARRIEAPVVFLIVYALYVIGGSLAWWTINASGLSAVFFPPAGMTVVAFLALPRRDWPVVVAAVVAGEITTGLTVGRFDNMASLLGFSAANFIGPLVGAIVAGRLLHRSPGSRTLPDLGRRRDLIVFTIAAVAIGPFVSSVIGALTAWWQFGSPVTSVGPQWWLGDALGVAVVAPALLAWNATTGPRPWRGPAALILLASVWIGTAITLFATDLPLMFLVLGALIVAGASFDVRTVAVIGIAIAIIVGISLSTDPDGLVVGLAPSTALTTLKLQFLVFAMTAYFVAAETNEAAIATADVKRRLETVEDLQGLLLPPRTMAGQGFRVRGVYDAAIQDVGVGGDWYVVRPTQDGRLVFGVGDIVGHDLKSARAMVAVRSGLILEAAINPEPARLLSKLDGFSQIEPSIRFSTAWIGVFDPDARTLEYACAGHPPPVLVLPDGYRRLDGANSALIGLPQGERCTATVEVPFGSALAMYSDGLVETRDETIDHGLDRFEQAISTHGLEPEGLIEAMLSGRRRDDDTILAVIDLDYAPVGDWDEGDISGDSQSDVEGPWKRTFRGRERRPTPAK</sequence>
<dbReference type="InterPro" id="IPR001932">
    <property type="entry name" value="PPM-type_phosphatase-like_dom"/>
</dbReference>
<dbReference type="InterPro" id="IPR052016">
    <property type="entry name" value="Bact_Sigma-Reg"/>
</dbReference>
<protein>
    <submittedName>
        <fullName evidence="10">Putative serine/threonine protein phosphatase</fullName>
        <ecNumber evidence="10">3.1.3.16</ecNumber>
    </submittedName>
</protein>
<gene>
    <name evidence="10" type="ORF">YM304_18210</name>
</gene>
<evidence type="ECO:0000256" key="8">
    <source>
        <dbReference type="SAM" id="Phobius"/>
    </source>
</evidence>
<reference evidence="10 11" key="1">
    <citation type="journal article" date="2013" name="Int. J. Syst. Evol. Microbiol.">
        <title>Ilumatobacter nonamiense sp. nov. and Ilumatobacter coccineum sp. nov., isolated from seashore sand.</title>
        <authorList>
            <person name="Matsumoto A."/>
            <person name="Kasai H."/>
            <person name="Matsuo Y."/>
            <person name="Shizuri Y."/>
            <person name="Ichikawa N."/>
            <person name="Fujita N."/>
            <person name="Omura S."/>
            <person name="Takahashi Y."/>
        </authorList>
    </citation>
    <scope>NUCLEOTIDE SEQUENCE [LARGE SCALE GENOMIC DNA]</scope>
    <source>
        <strain evidence="11">NBRC 103263 / KCTC 29153 / YM16-304</strain>
    </source>
</reference>
<dbReference type="Proteomes" id="UP000011863">
    <property type="component" value="Chromosome"/>
</dbReference>
<feature type="transmembrane region" description="Helical" evidence="8">
    <location>
        <begin position="227"/>
        <end position="260"/>
    </location>
</feature>
<proteinExistence type="predicted"/>
<dbReference type="InterPro" id="IPR007895">
    <property type="entry name" value="MASE1"/>
</dbReference>
<dbReference type="EC" id="3.1.3.16" evidence="10"/>
<feature type="transmembrane region" description="Helical" evidence="8">
    <location>
        <begin position="18"/>
        <end position="36"/>
    </location>
</feature>
<evidence type="ECO:0000313" key="11">
    <source>
        <dbReference type="Proteomes" id="UP000011863"/>
    </source>
</evidence>
<feature type="domain" description="PPM-type phosphatase" evidence="9">
    <location>
        <begin position="333"/>
        <end position="537"/>
    </location>
</feature>
<evidence type="ECO:0000256" key="3">
    <source>
        <dbReference type="ARBA" id="ARBA00022692"/>
    </source>
</evidence>
<feature type="compositionally biased region" description="Basic and acidic residues" evidence="7">
    <location>
        <begin position="568"/>
        <end position="578"/>
    </location>
</feature>
<dbReference type="Pfam" id="PF05231">
    <property type="entry name" value="MASE1"/>
    <property type="match status" value="1"/>
</dbReference>
<keyword evidence="3 8" id="KW-0812">Transmembrane</keyword>
<dbReference type="PANTHER" id="PTHR43156">
    <property type="entry name" value="STAGE II SPORULATION PROTEIN E-RELATED"/>
    <property type="match status" value="1"/>
</dbReference>
<evidence type="ECO:0000256" key="7">
    <source>
        <dbReference type="SAM" id="MobiDB-lite"/>
    </source>
</evidence>
<accession>A0A6C7EAI0</accession>
<dbReference type="EMBL" id="AP012057">
    <property type="protein sequence ID" value="BAN02135.1"/>
    <property type="molecule type" value="Genomic_DNA"/>
</dbReference>
<dbReference type="Gene3D" id="3.60.40.10">
    <property type="entry name" value="PPM-type phosphatase domain"/>
    <property type="match status" value="1"/>
</dbReference>
<comment type="subcellular location">
    <subcellularLocation>
        <location evidence="1">Cell membrane</location>
        <topology evidence="1">Multi-pass membrane protein</topology>
    </subcellularLocation>
</comment>
<evidence type="ECO:0000256" key="1">
    <source>
        <dbReference type="ARBA" id="ARBA00004651"/>
    </source>
</evidence>
<feature type="transmembrane region" description="Helical" evidence="8">
    <location>
        <begin position="170"/>
        <end position="189"/>
    </location>
</feature>
<evidence type="ECO:0000259" key="9">
    <source>
        <dbReference type="SMART" id="SM00331"/>
    </source>
</evidence>
<dbReference type="PANTHER" id="PTHR43156:SF2">
    <property type="entry name" value="STAGE II SPORULATION PROTEIN E"/>
    <property type="match status" value="1"/>
</dbReference>
<organism evidence="10 11">
    <name type="scientific">Ilumatobacter coccineus (strain NBRC 103263 / KCTC 29153 / YM16-304)</name>
    <dbReference type="NCBI Taxonomy" id="1313172"/>
    <lineage>
        <taxon>Bacteria</taxon>
        <taxon>Bacillati</taxon>
        <taxon>Actinomycetota</taxon>
        <taxon>Acidimicrobiia</taxon>
        <taxon>Acidimicrobiales</taxon>
        <taxon>Ilumatobacteraceae</taxon>
        <taxon>Ilumatobacter</taxon>
    </lineage>
</organism>
<keyword evidence="2" id="KW-1003">Cell membrane</keyword>
<dbReference type="InterPro" id="IPR036457">
    <property type="entry name" value="PPM-type-like_dom_sf"/>
</dbReference>
<feature type="transmembrane region" description="Helical" evidence="8">
    <location>
        <begin position="267"/>
        <end position="295"/>
    </location>
</feature>
<dbReference type="Pfam" id="PF07228">
    <property type="entry name" value="SpoIIE"/>
    <property type="match status" value="1"/>
</dbReference>
<evidence type="ECO:0000256" key="5">
    <source>
        <dbReference type="ARBA" id="ARBA00022989"/>
    </source>
</evidence>
<dbReference type="AlphaFoldDB" id="A0A6C7EAI0"/>
<feature type="region of interest" description="Disordered" evidence="7">
    <location>
        <begin position="546"/>
        <end position="578"/>
    </location>
</feature>
<feature type="transmembrane region" description="Helical" evidence="8">
    <location>
        <begin position="42"/>
        <end position="61"/>
    </location>
</feature>
<dbReference type="KEGG" id="aym:YM304_18210"/>